<feature type="region of interest" description="Disordered" evidence="1">
    <location>
        <begin position="1"/>
        <end position="26"/>
    </location>
</feature>
<feature type="transmembrane region" description="Helical" evidence="2">
    <location>
        <begin position="124"/>
        <end position="146"/>
    </location>
</feature>
<evidence type="ECO:0000313" key="3">
    <source>
        <dbReference type="EMBL" id="QEG33122.1"/>
    </source>
</evidence>
<dbReference type="KEGG" id="bgok:Pr1d_03830"/>
<keyword evidence="4" id="KW-1185">Reference proteome</keyword>
<evidence type="ECO:0000256" key="2">
    <source>
        <dbReference type="SAM" id="Phobius"/>
    </source>
</evidence>
<protein>
    <recommendedName>
        <fullName evidence="5">DNA ligase (ATP)</fullName>
    </recommendedName>
</protein>
<name>A0A5B9Q6R7_9BACT</name>
<feature type="transmembrane region" description="Helical" evidence="2">
    <location>
        <begin position="90"/>
        <end position="112"/>
    </location>
</feature>
<feature type="transmembrane region" description="Helical" evidence="2">
    <location>
        <begin position="182"/>
        <end position="201"/>
    </location>
</feature>
<sequence length="391" mass="43123">MSYEELPSEEETAISVDTEETESVDSSLPSCEKCGALIDAHDSLVCRKCGWYASIGSFVEIDQNWEENSDGDVEPMVASEDASSFHMPEWVWLMIGCVAVVIAESIAARFLTSAGSIARTRWSLIQLLIGGISVAVCHFAAFILLIRDDSEVGLLDILLKPIRPWLLRIHELPAKQWVCHTAVSGVVAVLMSVLVIGGIPYERLWDWGFAKPVDQDLMGAIAEQAQKGEGKDQSLEEAVEELGGTQNLTDEEGKKKKITKKPTERSETDCVIIGYRANEAGIVYYLVLAGENFGRLQHVGQVVPQMKVRELKALGDQLSEYKIYEPFVPVQMDDVTWVKPKLACRVSYSRKGKKGGLFGTKLEKMLGAINVATAEQTPPEQNAQELTNEDS</sequence>
<dbReference type="InterPro" id="IPR012340">
    <property type="entry name" value="NA-bd_OB-fold"/>
</dbReference>
<reference evidence="3 4" key="1">
    <citation type="submission" date="2019-08" db="EMBL/GenBank/DDBJ databases">
        <title>Deep-cultivation of Planctomycetes and their phenomic and genomic characterization uncovers novel biology.</title>
        <authorList>
            <person name="Wiegand S."/>
            <person name="Jogler M."/>
            <person name="Boedeker C."/>
            <person name="Pinto D."/>
            <person name="Vollmers J."/>
            <person name="Rivas-Marin E."/>
            <person name="Kohn T."/>
            <person name="Peeters S.H."/>
            <person name="Heuer A."/>
            <person name="Rast P."/>
            <person name="Oberbeckmann S."/>
            <person name="Bunk B."/>
            <person name="Jeske O."/>
            <person name="Meyerdierks A."/>
            <person name="Storesund J.E."/>
            <person name="Kallscheuer N."/>
            <person name="Luecker S."/>
            <person name="Lage O.M."/>
            <person name="Pohl T."/>
            <person name="Merkel B.J."/>
            <person name="Hornburger P."/>
            <person name="Mueller R.-W."/>
            <person name="Bruemmer F."/>
            <person name="Labrenz M."/>
            <person name="Spormann A.M."/>
            <person name="Op den Camp H."/>
            <person name="Overmann J."/>
            <person name="Amann R."/>
            <person name="Jetten M.S.M."/>
            <person name="Mascher T."/>
            <person name="Medema M.H."/>
            <person name="Devos D.P."/>
            <person name="Kaster A.-K."/>
            <person name="Ovreas L."/>
            <person name="Rohde M."/>
            <person name="Galperin M.Y."/>
            <person name="Jogler C."/>
        </authorList>
    </citation>
    <scope>NUCLEOTIDE SEQUENCE [LARGE SCALE GENOMIC DNA]</scope>
    <source>
        <strain evidence="3 4">Pr1d</strain>
    </source>
</reference>
<gene>
    <name evidence="3" type="ORF">Pr1d_03830</name>
</gene>
<dbReference type="AlphaFoldDB" id="A0A5B9Q6R7"/>
<evidence type="ECO:0000313" key="4">
    <source>
        <dbReference type="Proteomes" id="UP000323917"/>
    </source>
</evidence>
<feature type="compositionally biased region" description="Acidic residues" evidence="1">
    <location>
        <begin position="1"/>
        <end position="23"/>
    </location>
</feature>
<evidence type="ECO:0008006" key="5">
    <source>
        <dbReference type="Google" id="ProtNLM"/>
    </source>
</evidence>
<proteinExistence type="predicted"/>
<keyword evidence="2" id="KW-0472">Membrane</keyword>
<evidence type="ECO:0000256" key="1">
    <source>
        <dbReference type="SAM" id="MobiDB-lite"/>
    </source>
</evidence>
<accession>A0A5B9Q6R7</accession>
<keyword evidence="2" id="KW-1133">Transmembrane helix</keyword>
<organism evidence="3 4">
    <name type="scientific">Bythopirellula goksoeyrii</name>
    <dbReference type="NCBI Taxonomy" id="1400387"/>
    <lineage>
        <taxon>Bacteria</taxon>
        <taxon>Pseudomonadati</taxon>
        <taxon>Planctomycetota</taxon>
        <taxon>Planctomycetia</taxon>
        <taxon>Pirellulales</taxon>
        <taxon>Lacipirellulaceae</taxon>
        <taxon>Bythopirellula</taxon>
    </lineage>
</organism>
<dbReference type="RefSeq" id="WP_148071929.1">
    <property type="nucleotide sequence ID" value="NZ_CP042913.1"/>
</dbReference>
<dbReference type="Proteomes" id="UP000323917">
    <property type="component" value="Chromosome"/>
</dbReference>
<dbReference type="EMBL" id="CP042913">
    <property type="protein sequence ID" value="QEG33122.1"/>
    <property type="molecule type" value="Genomic_DNA"/>
</dbReference>
<dbReference type="Gene3D" id="2.40.50.140">
    <property type="entry name" value="Nucleic acid-binding proteins"/>
    <property type="match status" value="1"/>
</dbReference>
<dbReference type="OrthoDB" id="236372at2"/>
<keyword evidence="2" id="KW-0812">Transmembrane</keyword>